<gene>
    <name evidence="1" type="ORF">KM92DES2_11823</name>
</gene>
<accession>A0A212JW85</accession>
<dbReference type="EMBL" id="FLUP01000001">
    <property type="protein sequence ID" value="SBW03657.1"/>
    <property type="molecule type" value="Genomic_DNA"/>
</dbReference>
<organism evidence="1">
    <name type="scientific">uncultured Desulfovibrio sp</name>
    <dbReference type="NCBI Taxonomy" id="167968"/>
    <lineage>
        <taxon>Bacteria</taxon>
        <taxon>Pseudomonadati</taxon>
        <taxon>Thermodesulfobacteriota</taxon>
        <taxon>Desulfovibrionia</taxon>
        <taxon>Desulfovibrionales</taxon>
        <taxon>Desulfovibrionaceae</taxon>
        <taxon>Desulfovibrio</taxon>
        <taxon>environmental samples</taxon>
    </lineage>
</organism>
<proteinExistence type="predicted"/>
<dbReference type="RefSeq" id="WP_227118764.1">
    <property type="nucleotide sequence ID" value="NZ_CAKSVL010000015.1"/>
</dbReference>
<name>A0A212JW85_9BACT</name>
<sequence>MNGRWLLANRDFLVRDLVRDYCTVYSLLADQRRRFDVDGAVSYTALRDLLGEAMRKGVFWRLKDTAHHLFRNSPGIEAMAPGGMPPLELPLPEEPADENGNAAEMAQITALRRHADSVLPGGAQAQKAFETLIDWCIGYAFHECAKLKEDAFQGQHYANRLIQISRRPGVTADMYNPLRGLGGQTSESSSRELSRIMHVLAHGLRLLTSYLAVERHNAHLARWLATEEDFARQVFGAGYEHLLASLFGNDRERLYLLAARDFLNAGRRNPALALLARARDGGSLGREGLALLHELECAAASEADCSGLCAACGKKNTLPCLPYLSSQGRGCA</sequence>
<evidence type="ECO:0000313" key="1">
    <source>
        <dbReference type="EMBL" id="SBW03657.1"/>
    </source>
</evidence>
<protein>
    <submittedName>
        <fullName evidence="1">Uncharacterized protein</fullName>
    </submittedName>
</protein>
<reference evidence="1" key="1">
    <citation type="submission" date="2016-04" db="EMBL/GenBank/DDBJ databases">
        <authorList>
            <person name="Evans L.H."/>
            <person name="Alamgir A."/>
            <person name="Owens N."/>
            <person name="Weber N.D."/>
            <person name="Virtaneva K."/>
            <person name="Barbian K."/>
            <person name="Babar A."/>
            <person name="Rosenke K."/>
        </authorList>
    </citation>
    <scope>NUCLEOTIDE SEQUENCE</scope>
    <source>
        <strain evidence="1">92-2</strain>
    </source>
</reference>
<dbReference type="AlphaFoldDB" id="A0A212JW85"/>